<dbReference type="GeneID" id="80348763"/>
<dbReference type="InterPro" id="IPR021487">
    <property type="entry name" value="DUF3140"/>
</dbReference>
<feature type="region of interest" description="Disordered" evidence="1">
    <location>
        <begin position="82"/>
        <end position="111"/>
    </location>
</feature>
<dbReference type="Pfam" id="PF11338">
    <property type="entry name" value="DUF3140"/>
    <property type="match status" value="1"/>
</dbReference>
<evidence type="ECO:0000256" key="1">
    <source>
        <dbReference type="SAM" id="MobiDB-lite"/>
    </source>
</evidence>
<organism evidence="2 3">
    <name type="scientific">Nocardia wallacei</name>
    <dbReference type="NCBI Taxonomy" id="480035"/>
    <lineage>
        <taxon>Bacteria</taxon>
        <taxon>Bacillati</taxon>
        <taxon>Actinomycetota</taxon>
        <taxon>Actinomycetes</taxon>
        <taxon>Mycobacteriales</taxon>
        <taxon>Nocardiaceae</taxon>
        <taxon>Nocardia</taxon>
    </lineage>
</organism>
<evidence type="ECO:0000313" key="2">
    <source>
        <dbReference type="EMBL" id="BCK56518.1"/>
    </source>
</evidence>
<gene>
    <name evidence="2" type="ORF">NWFMUON74_42900</name>
</gene>
<keyword evidence="3" id="KW-1185">Reference proteome</keyword>
<dbReference type="PANTHER" id="PTHR40630:SF1">
    <property type="entry name" value="DNA-BINDING PROTEIN"/>
    <property type="match status" value="1"/>
</dbReference>
<dbReference type="PANTHER" id="PTHR40630">
    <property type="entry name" value="POSSIBLE DNA-BINDING PROTEIN"/>
    <property type="match status" value="1"/>
</dbReference>
<evidence type="ECO:0008006" key="4">
    <source>
        <dbReference type="Google" id="ProtNLM"/>
    </source>
</evidence>
<reference evidence="2 3" key="1">
    <citation type="submission" date="2020-08" db="EMBL/GenBank/DDBJ databases">
        <title>Genome Sequencing of Nocardia wallacei strain FMUON74 and assembly.</title>
        <authorList>
            <person name="Toyokawa M."/>
            <person name="Uesaka K."/>
        </authorList>
    </citation>
    <scope>NUCLEOTIDE SEQUENCE [LARGE SCALE GENOMIC DNA]</scope>
    <source>
        <strain evidence="2 3">FMUON74</strain>
    </source>
</reference>
<dbReference type="AlphaFoldDB" id="A0A7G1KMX6"/>
<protein>
    <recommendedName>
        <fullName evidence="4">DUF3140 domain-containing protein</fullName>
    </recommendedName>
</protein>
<dbReference type="EMBL" id="AP023396">
    <property type="protein sequence ID" value="BCK56518.1"/>
    <property type="molecule type" value="Genomic_DNA"/>
</dbReference>
<proteinExistence type="predicted"/>
<dbReference type="Proteomes" id="UP000516173">
    <property type="component" value="Chromosome"/>
</dbReference>
<evidence type="ECO:0000313" key="3">
    <source>
        <dbReference type="Proteomes" id="UP000516173"/>
    </source>
</evidence>
<name>A0A7G1KMX6_9NOCA</name>
<feature type="compositionally biased region" description="Basic and acidic residues" evidence="1">
    <location>
        <begin position="96"/>
        <end position="111"/>
    </location>
</feature>
<accession>A0A7G1KMX6</accession>
<dbReference type="KEGG" id="nwl:NWFMUON74_42900"/>
<sequence length="111" mass="12525">MAESVVDDGLWDEFHTAVNMSSRELRDWLYTDAAGPEAEPPPDRDGTPLGQRVLAILGKRRTDLDDHDAAVMRTVVDRVRDARGVEPEPEAGRPQWRHELMSIGHDPLRTE</sequence>
<dbReference type="RefSeq" id="WP_187683575.1">
    <property type="nucleotide sequence ID" value="NZ_AP023396.1"/>
</dbReference>